<dbReference type="AlphaFoldDB" id="A0A518IQI3"/>
<evidence type="ECO:0000313" key="2">
    <source>
        <dbReference type="Proteomes" id="UP000316770"/>
    </source>
</evidence>
<reference evidence="1 2" key="1">
    <citation type="submission" date="2019-02" db="EMBL/GenBank/DDBJ databases">
        <title>Deep-cultivation of Planctomycetes and their phenomic and genomic characterization uncovers novel biology.</title>
        <authorList>
            <person name="Wiegand S."/>
            <person name="Jogler M."/>
            <person name="Boedeker C."/>
            <person name="Pinto D."/>
            <person name="Vollmers J."/>
            <person name="Rivas-Marin E."/>
            <person name="Kohn T."/>
            <person name="Peeters S.H."/>
            <person name="Heuer A."/>
            <person name="Rast P."/>
            <person name="Oberbeckmann S."/>
            <person name="Bunk B."/>
            <person name="Jeske O."/>
            <person name="Meyerdierks A."/>
            <person name="Storesund J.E."/>
            <person name="Kallscheuer N."/>
            <person name="Luecker S."/>
            <person name="Lage O.M."/>
            <person name="Pohl T."/>
            <person name="Merkel B.J."/>
            <person name="Hornburger P."/>
            <person name="Mueller R.-W."/>
            <person name="Bruemmer F."/>
            <person name="Labrenz M."/>
            <person name="Spormann A.M."/>
            <person name="Op den Camp H."/>
            <person name="Overmann J."/>
            <person name="Amann R."/>
            <person name="Jetten M.S.M."/>
            <person name="Mascher T."/>
            <person name="Medema M.H."/>
            <person name="Devos D.P."/>
            <person name="Kaster A.-K."/>
            <person name="Ovreas L."/>
            <person name="Rohde M."/>
            <person name="Galperin M.Y."/>
            <person name="Jogler C."/>
        </authorList>
    </citation>
    <scope>NUCLEOTIDE SEQUENCE [LARGE SCALE GENOMIC DNA]</scope>
    <source>
        <strain evidence="1 2">Mal33</strain>
    </source>
</reference>
<dbReference type="Pfam" id="PF11211">
    <property type="entry name" value="DUF2997"/>
    <property type="match status" value="1"/>
</dbReference>
<accession>A0A518IQI3</accession>
<protein>
    <recommendedName>
        <fullName evidence="3">DUF2997 domain-containing protein</fullName>
    </recommendedName>
</protein>
<dbReference type="RefSeq" id="WP_145283161.1">
    <property type="nucleotide sequence ID" value="NZ_CP036318.1"/>
</dbReference>
<dbReference type="Proteomes" id="UP000316770">
    <property type="component" value="Chromosome"/>
</dbReference>
<dbReference type="EMBL" id="CP036318">
    <property type="protein sequence ID" value="QDV55347.1"/>
    <property type="molecule type" value="Genomic_DNA"/>
</dbReference>
<dbReference type="InterPro" id="IPR021375">
    <property type="entry name" value="DUF2997"/>
</dbReference>
<proteinExistence type="predicted"/>
<name>A0A518IQI3_9BACT</name>
<sequence>MKTIEITIAADGNSRVETKGFTGTSCRDASRFLEASLGATKTEKLTDGFYATNSQIQQETESPN</sequence>
<evidence type="ECO:0008006" key="3">
    <source>
        <dbReference type="Google" id="ProtNLM"/>
    </source>
</evidence>
<gene>
    <name evidence="1" type="ORF">Mal33_13180</name>
</gene>
<keyword evidence="2" id="KW-1185">Reference proteome</keyword>
<evidence type="ECO:0000313" key="1">
    <source>
        <dbReference type="EMBL" id="QDV55347.1"/>
    </source>
</evidence>
<organism evidence="1 2">
    <name type="scientific">Rosistilla oblonga</name>
    <dbReference type="NCBI Taxonomy" id="2527990"/>
    <lineage>
        <taxon>Bacteria</taxon>
        <taxon>Pseudomonadati</taxon>
        <taxon>Planctomycetota</taxon>
        <taxon>Planctomycetia</taxon>
        <taxon>Pirellulales</taxon>
        <taxon>Pirellulaceae</taxon>
        <taxon>Rosistilla</taxon>
    </lineage>
</organism>